<evidence type="ECO:0000313" key="2">
    <source>
        <dbReference type="EMBL" id="MBB3948114.1"/>
    </source>
</evidence>
<dbReference type="AlphaFoldDB" id="A0A7W6CBL5"/>
<gene>
    <name evidence="2" type="ORF">GGQ73_004088</name>
</gene>
<dbReference type="Pfam" id="PF12697">
    <property type="entry name" value="Abhydrolase_6"/>
    <property type="match status" value="1"/>
</dbReference>
<evidence type="ECO:0000259" key="1">
    <source>
        <dbReference type="Pfam" id="PF12697"/>
    </source>
</evidence>
<feature type="domain" description="AB hydrolase-1" evidence="1">
    <location>
        <begin position="24"/>
        <end position="89"/>
    </location>
</feature>
<dbReference type="Proteomes" id="UP000565286">
    <property type="component" value="Unassembled WGS sequence"/>
</dbReference>
<organism evidence="2 3">
    <name type="scientific">Rhizobium skierniewicense</name>
    <dbReference type="NCBI Taxonomy" id="984260"/>
    <lineage>
        <taxon>Bacteria</taxon>
        <taxon>Pseudomonadati</taxon>
        <taxon>Pseudomonadota</taxon>
        <taxon>Alphaproteobacteria</taxon>
        <taxon>Hyphomicrobiales</taxon>
        <taxon>Rhizobiaceae</taxon>
        <taxon>Rhizobium/Agrobacterium group</taxon>
        <taxon>Rhizobium</taxon>
    </lineage>
</organism>
<proteinExistence type="predicted"/>
<name>A0A7W6CBL5_9HYPH</name>
<dbReference type="PANTHER" id="PTHR37017:SF11">
    <property type="entry name" value="ESTERASE_LIPASE_THIOESTERASE DOMAIN-CONTAINING PROTEIN"/>
    <property type="match status" value="1"/>
</dbReference>
<dbReference type="SUPFAM" id="SSF53474">
    <property type="entry name" value="alpha/beta-Hydrolases"/>
    <property type="match status" value="1"/>
</dbReference>
<dbReference type="InterPro" id="IPR000073">
    <property type="entry name" value="AB_hydrolase_1"/>
</dbReference>
<dbReference type="EMBL" id="JACIDV010000015">
    <property type="protein sequence ID" value="MBB3948114.1"/>
    <property type="molecule type" value="Genomic_DNA"/>
</dbReference>
<reference evidence="2 3" key="1">
    <citation type="submission" date="2020-08" db="EMBL/GenBank/DDBJ databases">
        <title>Genomic Encyclopedia of Type Strains, Phase IV (KMG-IV): sequencing the most valuable type-strain genomes for metagenomic binning, comparative biology and taxonomic classification.</title>
        <authorList>
            <person name="Goeker M."/>
        </authorList>
    </citation>
    <scope>NUCLEOTIDE SEQUENCE [LARGE SCALE GENOMIC DNA]</scope>
    <source>
        <strain evidence="2 3">DSM 26438</strain>
    </source>
</reference>
<evidence type="ECO:0000313" key="3">
    <source>
        <dbReference type="Proteomes" id="UP000565286"/>
    </source>
</evidence>
<keyword evidence="3" id="KW-1185">Reference proteome</keyword>
<dbReference type="RefSeq" id="WP_183897549.1">
    <property type="nucleotide sequence ID" value="NZ_JACIDV010000015.1"/>
</dbReference>
<dbReference type="InterPro" id="IPR052897">
    <property type="entry name" value="Sec-Metab_Biosynth_Hydrolase"/>
</dbReference>
<dbReference type="InterPro" id="IPR029058">
    <property type="entry name" value="AB_hydrolase_fold"/>
</dbReference>
<dbReference type="PANTHER" id="PTHR37017">
    <property type="entry name" value="AB HYDROLASE-1 DOMAIN-CONTAINING PROTEIN-RELATED"/>
    <property type="match status" value="1"/>
</dbReference>
<dbReference type="Gene3D" id="3.40.50.1820">
    <property type="entry name" value="alpha/beta hydrolase"/>
    <property type="match status" value="1"/>
</dbReference>
<sequence>MRSSHGGAYDPGYSFDQSHQHCAVHGAPMDGSSWRTVHDILKAKGFDVAVAQLPLSSLEADIAAARLVISRQAGRVVLVGHSYGGVVASVAGVTRR</sequence>
<accession>A0A7W6CBL5</accession>
<protein>
    <submittedName>
        <fullName evidence="2">Pimeloyl-ACP methyl ester carboxylesterase</fullName>
    </submittedName>
</protein>
<comment type="caution">
    <text evidence="2">The sequence shown here is derived from an EMBL/GenBank/DDBJ whole genome shotgun (WGS) entry which is preliminary data.</text>
</comment>